<dbReference type="EMBL" id="JBHSEC010000001">
    <property type="protein sequence ID" value="MFC4408997.1"/>
    <property type="molecule type" value="Genomic_DNA"/>
</dbReference>
<dbReference type="SUPFAM" id="SSF55486">
    <property type="entry name" value="Metalloproteases ('zincins'), catalytic domain"/>
    <property type="match status" value="1"/>
</dbReference>
<sequence>MMKNTKGVIDMRRPPRYYAKVYVFILPGANMANNRLEEDFRIAREIWGFDFEITQMRVNHPVFHNLTSRDFSCEGRGDTDIERLLFQLKKTYCPDPSTIAVFYTGSDSILGFGRACTKRRKLPDSTFQNPTFMNVIFISNLFAPDTLAHELGHAFYFSHTIDRVDADLNTPGIQTHVEGSPHNVMAPGHIRRFPTRATPDQILRAIQSNSPQVIFERPGNFEEEIPYLMPQTYENRSHNRRSFNYHQIPYYGQPWPGFYY</sequence>
<proteinExistence type="predicted"/>
<evidence type="ECO:0000313" key="2">
    <source>
        <dbReference type="Proteomes" id="UP001595817"/>
    </source>
</evidence>
<protein>
    <submittedName>
        <fullName evidence="1">Uncharacterized protein</fullName>
    </submittedName>
</protein>
<organism evidence="1 2">
    <name type="scientific">Chungangia koreensis</name>
    <dbReference type="NCBI Taxonomy" id="752657"/>
    <lineage>
        <taxon>Bacteria</taxon>
        <taxon>Bacillati</taxon>
        <taxon>Bacillota</taxon>
        <taxon>Bacilli</taxon>
        <taxon>Lactobacillales</taxon>
        <taxon>Chungangia</taxon>
    </lineage>
</organism>
<name>A0ABV8X432_9LACT</name>
<accession>A0ABV8X432</accession>
<comment type="caution">
    <text evidence="1">The sequence shown here is derived from an EMBL/GenBank/DDBJ whole genome shotgun (WGS) entry which is preliminary data.</text>
</comment>
<reference evidence="2" key="1">
    <citation type="journal article" date="2019" name="Int. J. Syst. Evol. Microbiol.">
        <title>The Global Catalogue of Microorganisms (GCM) 10K type strain sequencing project: providing services to taxonomists for standard genome sequencing and annotation.</title>
        <authorList>
            <consortium name="The Broad Institute Genomics Platform"/>
            <consortium name="The Broad Institute Genome Sequencing Center for Infectious Disease"/>
            <person name="Wu L."/>
            <person name="Ma J."/>
        </authorList>
    </citation>
    <scope>NUCLEOTIDE SEQUENCE [LARGE SCALE GENOMIC DNA]</scope>
    <source>
        <strain evidence="2">CCUG 59778</strain>
    </source>
</reference>
<keyword evidence="2" id="KW-1185">Reference proteome</keyword>
<evidence type="ECO:0000313" key="1">
    <source>
        <dbReference type="EMBL" id="MFC4408997.1"/>
    </source>
</evidence>
<gene>
    <name evidence="1" type="ORF">ACFOZY_00965</name>
</gene>
<dbReference type="Proteomes" id="UP001595817">
    <property type="component" value="Unassembled WGS sequence"/>
</dbReference>